<comment type="subunit">
    <text evidence="9">This enzyme consists of two polypeptide chains, which are synthesized in precursor form from a single polypeptide.</text>
</comment>
<protein>
    <recommendedName>
        <fullName evidence="9">Glutathione hydrolase proenzyme</fullName>
        <ecNumber evidence="9">2.3.2.2</ecNumber>
        <ecNumber evidence="9">3.4.19.13</ecNumber>
    </recommendedName>
    <component>
        <recommendedName>
            <fullName evidence="9">Glutathione hydrolase large chain</fullName>
        </recommendedName>
    </component>
    <component>
        <recommendedName>
            <fullName evidence="9">Glutathione hydrolase small chain</fullName>
        </recommendedName>
    </component>
</protein>
<evidence type="ECO:0000256" key="9">
    <source>
        <dbReference type="RuleBase" id="RU368036"/>
    </source>
</evidence>
<dbReference type="EC" id="3.4.19.13" evidence="9"/>
<comment type="pathway">
    <text evidence="9">Sulfur metabolism; glutathione metabolism.</text>
</comment>
<dbReference type="PRINTS" id="PR01210">
    <property type="entry name" value="GGTRANSPTASE"/>
</dbReference>
<keyword evidence="10" id="KW-0732">Signal</keyword>
<evidence type="ECO:0000256" key="1">
    <source>
        <dbReference type="ARBA" id="ARBA00001049"/>
    </source>
</evidence>
<dbReference type="InterPro" id="IPR000101">
    <property type="entry name" value="GGT_peptidase"/>
</dbReference>
<keyword evidence="6 9" id="KW-0865">Zymogen</keyword>
<dbReference type="Proteomes" id="UP000651208">
    <property type="component" value="Unassembled WGS sequence"/>
</dbReference>
<comment type="similarity">
    <text evidence="3 9">Belongs to the gamma-glutamyltransferase family.</text>
</comment>
<dbReference type="Gene3D" id="1.10.246.130">
    <property type="match status" value="1"/>
</dbReference>
<dbReference type="InterPro" id="IPR051792">
    <property type="entry name" value="GGT_bact"/>
</dbReference>
<comment type="catalytic activity">
    <reaction evidence="2 9">
        <text>glutathione + H2O = L-cysteinylglycine + L-glutamate</text>
        <dbReference type="Rhea" id="RHEA:28807"/>
        <dbReference type="ChEBI" id="CHEBI:15377"/>
        <dbReference type="ChEBI" id="CHEBI:29985"/>
        <dbReference type="ChEBI" id="CHEBI:57925"/>
        <dbReference type="ChEBI" id="CHEBI:61694"/>
        <dbReference type="EC" id="3.4.19.13"/>
    </reaction>
</comment>
<comment type="catalytic activity">
    <reaction evidence="8 9">
        <text>an N-terminal (5-L-glutamyl)-[peptide] + an alpha-amino acid = 5-L-glutamyl amino acid + an N-terminal L-alpha-aminoacyl-[peptide]</text>
        <dbReference type="Rhea" id="RHEA:23904"/>
        <dbReference type="Rhea" id="RHEA-COMP:9780"/>
        <dbReference type="Rhea" id="RHEA-COMP:9795"/>
        <dbReference type="ChEBI" id="CHEBI:77644"/>
        <dbReference type="ChEBI" id="CHEBI:78597"/>
        <dbReference type="ChEBI" id="CHEBI:78599"/>
        <dbReference type="ChEBI" id="CHEBI:78608"/>
        <dbReference type="EC" id="2.3.2.2"/>
    </reaction>
</comment>
<dbReference type="NCBIfam" id="TIGR00066">
    <property type="entry name" value="g_glut_trans"/>
    <property type="match status" value="1"/>
</dbReference>
<dbReference type="Pfam" id="PF01019">
    <property type="entry name" value="G_glu_transpept"/>
    <property type="match status" value="1"/>
</dbReference>
<dbReference type="InterPro" id="IPR043138">
    <property type="entry name" value="GGT_lsub"/>
</dbReference>
<evidence type="ECO:0000256" key="7">
    <source>
        <dbReference type="ARBA" id="ARBA00023315"/>
    </source>
</evidence>
<feature type="signal peptide" evidence="10">
    <location>
        <begin position="1"/>
        <end position="26"/>
    </location>
</feature>
<name>A0ABR7QYB3_9GAMM</name>
<dbReference type="RefSeq" id="WP_187755639.1">
    <property type="nucleotide sequence ID" value="NZ_JABURY010000016.1"/>
</dbReference>
<evidence type="ECO:0000313" key="11">
    <source>
        <dbReference type="EMBL" id="MBC9131204.1"/>
    </source>
</evidence>
<gene>
    <name evidence="11" type="primary">ggt</name>
    <name evidence="11" type="ORF">FcAc13_07770</name>
</gene>
<evidence type="ECO:0000256" key="2">
    <source>
        <dbReference type="ARBA" id="ARBA00001089"/>
    </source>
</evidence>
<dbReference type="Gene3D" id="3.60.20.40">
    <property type="match status" value="1"/>
</dbReference>
<evidence type="ECO:0000256" key="4">
    <source>
        <dbReference type="ARBA" id="ARBA00022679"/>
    </source>
</evidence>
<dbReference type="InterPro" id="IPR029055">
    <property type="entry name" value="Ntn_hydrolases_N"/>
</dbReference>
<dbReference type="GO" id="GO:0103068">
    <property type="term" value="F:leukotriene C4 gamma-glutamyl transferase activity"/>
    <property type="evidence" value="ECO:0007669"/>
    <property type="project" value="UniProtKB-EC"/>
</dbReference>
<keyword evidence="5 9" id="KW-0378">Hydrolase</keyword>
<comment type="catalytic activity">
    <reaction evidence="1 9">
        <text>an S-substituted glutathione + H2O = an S-substituted L-cysteinylglycine + L-glutamate</text>
        <dbReference type="Rhea" id="RHEA:59468"/>
        <dbReference type="ChEBI" id="CHEBI:15377"/>
        <dbReference type="ChEBI" id="CHEBI:29985"/>
        <dbReference type="ChEBI" id="CHEBI:90779"/>
        <dbReference type="ChEBI" id="CHEBI:143103"/>
        <dbReference type="EC" id="3.4.19.13"/>
    </reaction>
</comment>
<evidence type="ECO:0000256" key="6">
    <source>
        <dbReference type="ARBA" id="ARBA00023145"/>
    </source>
</evidence>
<dbReference type="SUPFAM" id="SSF56235">
    <property type="entry name" value="N-terminal nucleophile aminohydrolases (Ntn hydrolases)"/>
    <property type="match status" value="1"/>
</dbReference>
<comment type="caution">
    <text evidence="11">The sequence shown here is derived from an EMBL/GenBank/DDBJ whole genome shotgun (WGS) entry which is preliminary data.</text>
</comment>
<evidence type="ECO:0000256" key="8">
    <source>
        <dbReference type="ARBA" id="ARBA00047417"/>
    </source>
</evidence>
<reference evidence="11 12" key="1">
    <citation type="submission" date="2020-06" db="EMBL/GenBank/DDBJ databases">
        <title>Frischella cerana isolated from Apis cerana gut homogenate.</title>
        <authorList>
            <person name="Wolter L.A."/>
            <person name="Suenami S."/>
            <person name="Miyazaki R."/>
        </authorList>
    </citation>
    <scope>NUCLEOTIDE SEQUENCE [LARGE SCALE GENOMIC DNA]</scope>
    <source>
        <strain evidence="11 12">Ac13</strain>
    </source>
</reference>
<accession>A0ABR7QYB3</accession>
<evidence type="ECO:0000256" key="10">
    <source>
        <dbReference type="SAM" id="SignalP"/>
    </source>
</evidence>
<dbReference type="PANTHER" id="PTHR43199:SF1">
    <property type="entry name" value="GLUTATHIONE HYDROLASE PROENZYME"/>
    <property type="match status" value="1"/>
</dbReference>
<dbReference type="PANTHER" id="PTHR43199">
    <property type="entry name" value="GLUTATHIONE HYDROLASE"/>
    <property type="match status" value="1"/>
</dbReference>
<dbReference type="EMBL" id="JABURY010000016">
    <property type="protein sequence ID" value="MBC9131204.1"/>
    <property type="molecule type" value="Genomic_DNA"/>
</dbReference>
<comment type="PTM">
    <text evidence="9">Cleaved by autocatalysis into a large and a small subunit.</text>
</comment>
<feature type="chain" id="PRO_5047406733" description="Glutathione hydrolase proenzyme" evidence="10">
    <location>
        <begin position="27"/>
        <end position="567"/>
    </location>
</feature>
<dbReference type="EC" id="2.3.2.2" evidence="9"/>
<evidence type="ECO:0000256" key="5">
    <source>
        <dbReference type="ARBA" id="ARBA00022801"/>
    </source>
</evidence>
<keyword evidence="7 9" id="KW-0012">Acyltransferase</keyword>
<organism evidence="11 12">
    <name type="scientific">Frischella japonica</name>
    <dbReference type="NCBI Taxonomy" id="2741544"/>
    <lineage>
        <taxon>Bacteria</taxon>
        <taxon>Pseudomonadati</taxon>
        <taxon>Pseudomonadota</taxon>
        <taxon>Gammaproteobacteria</taxon>
        <taxon>Orbales</taxon>
        <taxon>Orbaceae</taxon>
        <taxon>Frischella</taxon>
    </lineage>
</organism>
<proteinExistence type="inferred from homology"/>
<evidence type="ECO:0000256" key="3">
    <source>
        <dbReference type="ARBA" id="ARBA00009381"/>
    </source>
</evidence>
<dbReference type="InterPro" id="IPR043137">
    <property type="entry name" value="GGT_ssub_C"/>
</dbReference>
<keyword evidence="4 9" id="KW-0808">Transferase</keyword>
<keyword evidence="12" id="KW-1185">Reference proteome</keyword>
<sequence>MSYRKQTIFDYCNLILFLFLSQQVIAADKINQPFEVGAVAAPDYYGALAAQEILKKGGNAADSAVATAFALAVTYPEAGNIGGGGFMTLWMEGKPYFIDYRETAPAAATKDMYLDENQDVIENLSLYSHKASGVPGTVAGMWAIHQRFGQLPWSAVLAPAIRFANEGFYVEQQLELRYQEVLKDAPINGNFKQYFSGLQTGNLFKQPELGQVLIRIAEQGPNGFYKGETAKLIASQMAENDGLITESDLANYQSNWREPLIANWKGMQIVTAPPPSSGGIGLIQLLLMKQNLENEFKGVVVNSPKYVHLLAEIEKRVFADRSEYMGDPDFVAVPVSQLIDPTYLLNRAKQVDPQTISVTENVQPGLSNSREKLQTTHFSIVDKWGNAASNTYTLNGWFGSAVVVKGTGIILNNEMDDFSSKPGIANQFGVVGKDANAIAPNKRPLSSMTPTIFTKDNQVVMVIGTPGGSRIFTSIFQVVANVYDNGMSLKDAVYAPRYHHQLLPKNLIFIERFQNKLSEQFKSQLEKMGYDFYQQDFSGDIQAIQVIDNVPQAVSDIRGRGKSMVIQ</sequence>
<keyword evidence="9" id="KW-0317">Glutathione biosynthesis</keyword>
<evidence type="ECO:0000313" key="12">
    <source>
        <dbReference type="Proteomes" id="UP000651208"/>
    </source>
</evidence>